<evidence type="ECO:0000256" key="7">
    <source>
        <dbReference type="SAM" id="Phobius"/>
    </source>
</evidence>
<name>A0A672G052_SALFA</name>
<keyword evidence="7" id="KW-1133">Transmembrane helix</keyword>
<dbReference type="OrthoDB" id="9940746at2759"/>
<evidence type="ECO:0000313" key="10">
    <source>
        <dbReference type="Ensembl" id="ENSSFAP00005011617.1"/>
    </source>
</evidence>
<dbReference type="SMART" id="SM00409">
    <property type="entry name" value="IG"/>
    <property type="match status" value="3"/>
</dbReference>
<evidence type="ECO:0000256" key="6">
    <source>
        <dbReference type="ARBA" id="ARBA00023319"/>
    </source>
</evidence>
<dbReference type="PANTHER" id="PTHR11890:SF6">
    <property type="entry name" value="INTERLEUKIN-18 RECEPTOR 1"/>
    <property type="match status" value="1"/>
</dbReference>
<evidence type="ECO:0000256" key="1">
    <source>
        <dbReference type="ARBA" id="ARBA00009752"/>
    </source>
</evidence>
<feature type="domain" description="Ig-like" evidence="9">
    <location>
        <begin position="133"/>
        <end position="186"/>
    </location>
</feature>
<dbReference type="SUPFAM" id="SSF52200">
    <property type="entry name" value="Toll/Interleukin receptor TIR domain"/>
    <property type="match status" value="1"/>
</dbReference>
<dbReference type="Gene3D" id="3.40.50.10140">
    <property type="entry name" value="Toll/interleukin-1 receptor homology (TIR) domain"/>
    <property type="match status" value="1"/>
</dbReference>
<keyword evidence="4" id="KW-1015">Disulfide bond</keyword>
<evidence type="ECO:0000256" key="5">
    <source>
        <dbReference type="ARBA" id="ARBA00023180"/>
    </source>
</evidence>
<dbReference type="InterPro" id="IPR013783">
    <property type="entry name" value="Ig-like_fold"/>
</dbReference>
<protein>
    <submittedName>
        <fullName evidence="10">Interleukin-18 receptor 1-like</fullName>
    </submittedName>
</protein>
<evidence type="ECO:0000256" key="8">
    <source>
        <dbReference type="SAM" id="SignalP"/>
    </source>
</evidence>
<dbReference type="InterPro" id="IPR015621">
    <property type="entry name" value="IL-1_rcpt_fam"/>
</dbReference>
<dbReference type="InterPro" id="IPR036179">
    <property type="entry name" value="Ig-like_dom_sf"/>
</dbReference>
<sequence length="532" mass="60006">MKRTIFLTLLLTSLAGVRPLKPQVRHVRAGEMAVLLCPGCSQCSGDGAEPFWTSRAMSLTKTSSSLAEQRRKGVLLHGTSLIILRASEDHEGNYSCSFGGSNRQSWFRLTVHSELSKEFEAWNQYPLICYAQESCKLTCPDRNIPSVKTPNMSSSAIIWHKDGDPFQRDSYFSSVDEKDSGVYTCTRPYLYLGHTYNITFRVVLQVKPKKVFSVSRITQPQNNQVFYVDLGSPKVIDCKADLYSFFDDVFWLSNESFVEKNDSFPVFYNTTRVRGSGETRMTASLVFRKVSEEDLQTVYTCKLESDQQEPTFVTITLRKNVHLSSVRLASCIIGFLGLIIVTAFLCLKLKIHIALYLRDTLGCCRHAADGKTYDAYLMSYKSDADTALNEEDRKWLVNVLDEQFGYSLCLFNQNVVPEKEAVLDCVEQSRAVVLVPTSPESETGPDVLTDIHAALLKRGTRFILIDAKTTTIERPLPETLELLTKPGCRVTWRGNSSKLPSSSFCKQLRYHLPAPQHAPKLQHQRNTQDASC</sequence>
<keyword evidence="3" id="KW-0677">Repeat</keyword>
<reference evidence="10" key="3">
    <citation type="submission" date="2025-09" db="UniProtKB">
        <authorList>
            <consortium name="Ensembl"/>
        </authorList>
    </citation>
    <scope>IDENTIFICATION</scope>
</reference>
<evidence type="ECO:0000259" key="9">
    <source>
        <dbReference type="PROSITE" id="PS50835"/>
    </source>
</evidence>
<dbReference type="InterPro" id="IPR004074">
    <property type="entry name" value="IL-1_rcpt_I/II-typ"/>
</dbReference>
<keyword evidence="7" id="KW-0812">Transmembrane</keyword>
<reference evidence="10" key="1">
    <citation type="submission" date="2019-06" db="EMBL/GenBank/DDBJ databases">
        <authorList>
            <consortium name="Wellcome Sanger Institute Data Sharing"/>
        </authorList>
    </citation>
    <scope>NUCLEOTIDE SEQUENCE [LARGE SCALE GENOMIC DNA]</scope>
</reference>
<dbReference type="Proteomes" id="UP000472267">
    <property type="component" value="Chromosome 1"/>
</dbReference>
<dbReference type="RefSeq" id="XP_029948554.1">
    <property type="nucleotide sequence ID" value="XM_030092694.1"/>
</dbReference>
<keyword evidence="5" id="KW-0325">Glycoprotein</keyword>
<feature type="signal peptide" evidence="8">
    <location>
        <begin position="1"/>
        <end position="19"/>
    </location>
</feature>
<evidence type="ECO:0000256" key="3">
    <source>
        <dbReference type="ARBA" id="ARBA00022737"/>
    </source>
</evidence>
<dbReference type="AlphaFoldDB" id="A0A672G052"/>
<comment type="similarity">
    <text evidence="1">Belongs to the interleukin-1 receptor family.</text>
</comment>
<feature type="chain" id="PRO_5025442979" evidence="8">
    <location>
        <begin position="20"/>
        <end position="532"/>
    </location>
</feature>
<proteinExistence type="inferred from homology"/>
<dbReference type="PRINTS" id="PR01537">
    <property type="entry name" value="INTRLKN1R1F"/>
</dbReference>
<accession>A0A672G052</accession>
<dbReference type="Ensembl" id="ENSSFAT00005012108.1">
    <property type="protein sequence ID" value="ENSSFAP00005011617.1"/>
    <property type="gene ID" value="ENSSFAG00005006482.1"/>
</dbReference>
<dbReference type="PROSITE" id="PS50835">
    <property type="entry name" value="IG_LIKE"/>
    <property type="match status" value="3"/>
</dbReference>
<evidence type="ECO:0000313" key="11">
    <source>
        <dbReference type="Proteomes" id="UP000472267"/>
    </source>
</evidence>
<evidence type="ECO:0000256" key="4">
    <source>
        <dbReference type="ARBA" id="ARBA00023157"/>
    </source>
</evidence>
<dbReference type="PRINTS" id="PR01536">
    <property type="entry name" value="INTRLKN1R12F"/>
</dbReference>
<feature type="transmembrane region" description="Helical" evidence="7">
    <location>
        <begin position="326"/>
        <end position="347"/>
    </location>
</feature>
<dbReference type="OMA" id="CKLESDQ"/>
<organism evidence="10 11">
    <name type="scientific">Salarias fasciatus</name>
    <name type="common">Jewelled blenny</name>
    <name type="synonym">Blennius fasciatus</name>
    <dbReference type="NCBI Taxonomy" id="181472"/>
    <lineage>
        <taxon>Eukaryota</taxon>
        <taxon>Metazoa</taxon>
        <taxon>Chordata</taxon>
        <taxon>Craniata</taxon>
        <taxon>Vertebrata</taxon>
        <taxon>Euteleostomi</taxon>
        <taxon>Actinopterygii</taxon>
        <taxon>Neopterygii</taxon>
        <taxon>Teleostei</taxon>
        <taxon>Neoteleostei</taxon>
        <taxon>Acanthomorphata</taxon>
        <taxon>Ovalentaria</taxon>
        <taxon>Blenniimorphae</taxon>
        <taxon>Blenniiformes</taxon>
        <taxon>Blennioidei</taxon>
        <taxon>Blenniidae</taxon>
        <taxon>Salariinae</taxon>
        <taxon>Salarias</taxon>
    </lineage>
</organism>
<gene>
    <name evidence="10" type="primary">LOC115389218</name>
</gene>
<reference evidence="10" key="2">
    <citation type="submission" date="2025-08" db="UniProtKB">
        <authorList>
            <consortium name="Ensembl"/>
        </authorList>
    </citation>
    <scope>IDENTIFICATION</scope>
</reference>
<keyword evidence="11" id="KW-1185">Reference proteome</keyword>
<evidence type="ECO:0000256" key="2">
    <source>
        <dbReference type="ARBA" id="ARBA00022729"/>
    </source>
</evidence>
<keyword evidence="6" id="KW-0393">Immunoglobulin domain</keyword>
<dbReference type="PANTHER" id="PTHR11890">
    <property type="entry name" value="INTERLEUKIN-1 RECEPTOR FAMILY MEMBER"/>
    <property type="match status" value="1"/>
</dbReference>
<keyword evidence="2 8" id="KW-0732">Signal</keyword>
<dbReference type="SUPFAM" id="SSF48726">
    <property type="entry name" value="Immunoglobulin"/>
    <property type="match status" value="2"/>
</dbReference>
<feature type="domain" description="Ig-like" evidence="9">
    <location>
        <begin position="19"/>
        <end position="96"/>
    </location>
</feature>
<dbReference type="InterPro" id="IPR007110">
    <property type="entry name" value="Ig-like_dom"/>
</dbReference>
<dbReference type="GeneID" id="115389218"/>
<dbReference type="InterPro" id="IPR035897">
    <property type="entry name" value="Toll_tir_struct_dom_sf"/>
</dbReference>
<dbReference type="Gene3D" id="2.60.40.10">
    <property type="entry name" value="Immunoglobulins"/>
    <property type="match status" value="3"/>
</dbReference>
<dbReference type="InParanoid" id="A0A672G052"/>
<feature type="domain" description="Ig-like" evidence="9">
    <location>
        <begin position="220"/>
        <end position="316"/>
    </location>
</feature>
<keyword evidence="7" id="KW-0472">Membrane</keyword>
<dbReference type="GO" id="GO:0004908">
    <property type="term" value="F:interleukin-1 receptor activity"/>
    <property type="evidence" value="ECO:0007669"/>
    <property type="project" value="InterPro"/>
</dbReference>
<dbReference type="InterPro" id="IPR003599">
    <property type="entry name" value="Ig_sub"/>
</dbReference>